<feature type="domain" description="Ketoreductase" evidence="4">
    <location>
        <begin position="11"/>
        <end position="206"/>
    </location>
</feature>
<name>A0A1I2VBQ2_9EURY</name>
<protein>
    <submittedName>
        <fullName evidence="5">NAD(P)-dependent dehydrogenase, short-chain alcohol dehydrogenase family</fullName>
    </submittedName>
</protein>
<reference evidence="6" key="1">
    <citation type="submission" date="2016-10" db="EMBL/GenBank/DDBJ databases">
        <authorList>
            <person name="Varghese N."/>
            <person name="Submissions S."/>
        </authorList>
    </citation>
    <scope>NUCLEOTIDE SEQUENCE [LARGE SCALE GENOMIC DNA]</scope>
    <source>
        <strain evidence="6">CGMCC 1.7739</strain>
    </source>
</reference>
<dbReference type="CDD" id="cd05233">
    <property type="entry name" value="SDR_c"/>
    <property type="match status" value="1"/>
</dbReference>
<organism evidence="5 6">
    <name type="scientific">Halopelagius inordinatus</name>
    <dbReference type="NCBI Taxonomy" id="553467"/>
    <lineage>
        <taxon>Archaea</taxon>
        <taxon>Methanobacteriati</taxon>
        <taxon>Methanobacteriota</taxon>
        <taxon>Stenosarchaea group</taxon>
        <taxon>Halobacteria</taxon>
        <taxon>Halobacteriales</taxon>
        <taxon>Haloferacaceae</taxon>
    </lineage>
</organism>
<evidence type="ECO:0000313" key="5">
    <source>
        <dbReference type="EMBL" id="SFG85607.1"/>
    </source>
</evidence>
<dbReference type="NCBIfam" id="NF005559">
    <property type="entry name" value="PRK07231.1"/>
    <property type="match status" value="1"/>
</dbReference>
<dbReference type="InterPro" id="IPR036291">
    <property type="entry name" value="NAD(P)-bd_dom_sf"/>
</dbReference>
<dbReference type="FunFam" id="3.40.50.720:FF:000084">
    <property type="entry name" value="Short-chain dehydrogenase reductase"/>
    <property type="match status" value="1"/>
</dbReference>
<dbReference type="Gene3D" id="3.40.50.720">
    <property type="entry name" value="NAD(P)-binding Rossmann-like Domain"/>
    <property type="match status" value="1"/>
</dbReference>
<gene>
    <name evidence="5" type="ORF">SAMN04488063_3113</name>
</gene>
<evidence type="ECO:0000256" key="1">
    <source>
        <dbReference type="ARBA" id="ARBA00006484"/>
    </source>
</evidence>
<dbReference type="OrthoDB" id="24596at2157"/>
<dbReference type="PANTHER" id="PTHR24321:SF8">
    <property type="entry name" value="ESTRADIOL 17-BETA-DEHYDROGENASE 8-RELATED"/>
    <property type="match status" value="1"/>
</dbReference>
<keyword evidence="3" id="KW-0520">NAD</keyword>
<dbReference type="SMART" id="SM00822">
    <property type="entry name" value="PKS_KR"/>
    <property type="match status" value="1"/>
</dbReference>
<dbReference type="Proteomes" id="UP000198876">
    <property type="component" value="Unassembled WGS sequence"/>
</dbReference>
<dbReference type="Pfam" id="PF13561">
    <property type="entry name" value="adh_short_C2"/>
    <property type="match status" value="1"/>
</dbReference>
<dbReference type="PANTHER" id="PTHR24321">
    <property type="entry name" value="DEHYDROGENASES, SHORT CHAIN"/>
    <property type="match status" value="1"/>
</dbReference>
<dbReference type="GO" id="GO:0016491">
    <property type="term" value="F:oxidoreductase activity"/>
    <property type="evidence" value="ECO:0007669"/>
    <property type="project" value="UniProtKB-KW"/>
</dbReference>
<dbReference type="AlphaFoldDB" id="A0A1I2VBQ2"/>
<dbReference type="SUPFAM" id="SSF51735">
    <property type="entry name" value="NAD(P)-binding Rossmann-fold domains"/>
    <property type="match status" value="1"/>
</dbReference>
<proteinExistence type="inferred from homology"/>
<evidence type="ECO:0000259" key="4">
    <source>
        <dbReference type="SMART" id="SM00822"/>
    </source>
</evidence>
<dbReference type="InterPro" id="IPR002347">
    <property type="entry name" value="SDR_fam"/>
</dbReference>
<dbReference type="PRINTS" id="PR00081">
    <property type="entry name" value="GDHRDH"/>
</dbReference>
<dbReference type="STRING" id="553467.SAMN04488063_3113"/>
<dbReference type="PRINTS" id="PR00080">
    <property type="entry name" value="SDRFAMILY"/>
</dbReference>
<dbReference type="InterPro" id="IPR057326">
    <property type="entry name" value="KR_dom"/>
</dbReference>
<accession>A0A1I2VBQ2</accession>
<evidence type="ECO:0000256" key="3">
    <source>
        <dbReference type="ARBA" id="ARBA00023027"/>
    </source>
</evidence>
<sequence>MGRIRPDFTDETVIVTGGASGIGREVALRFGDAGATVVVADLDEEPKDADAPTHEAIRDDGGTAEFVETDVTDREQLRALVEAAREFGGVDVMVNNAGLIVNGSILELDPEEFDAIHAVNARGVYFGTQVAANDMLDREDPGVVLNTASISSNSAQFDQVQYDSSKGAVRMITRGAALELAEHGIRVNAVAPGQIATEFTDGWSEEAHEKAESGDLIKPVPLGRAGTPADVAGAYLYLASDDAGYVTGELVHVDGGWQIF</sequence>
<dbReference type="RefSeq" id="WP_092893485.1">
    <property type="nucleotide sequence ID" value="NZ_FOOQ01000005.1"/>
</dbReference>
<evidence type="ECO:0000256" key="2">
    <source>
        <dbReference type="ARBA" id="ARBA00023002"/>
    </source>
</evidence>
<keyword evidence="2" id="KW-0560">Oxidoreductase</keyword>
<evidence type="ECO:0000313" key="6">
    <source>
        <dbReference type="Proteomes" id="UP000198876"/>
    </source>
</evidence>
<comment type="similarity">
    <text evidence="1">Belongs to the short-chain dehydrogenases/reductases (SDR) family.</text>
</comment>
<dbReference type="EMBL" id="FOOQ01000005">
    <property type="protein sequence ID" value="SFG85607.1"/>
    <property type="molecule type" value="Genomic_DNA"/>
</dbReference>
<keyword evidence="6" id="KW-1185">Reference proteome</keyword>